<dbReference type="InterPro" id="IPR039131">
    <property type="entry name" value="NDUFAF1"/>
</dbReference>
<dbReference type="EMBL" id="KB468124">
    <property type="protein sequence ID" value="PCH42666.1"/>
    <property type="molecule type" value="Genomic_DNA"/>
</dbReference>
<gene>
    <name evidence="6" type="ORF">WOLCODRAFT_138012</name>
</gene>
<name>A0A2H3JKE4_WOLCO</name>
<evidence type="ECO:0000256" key="4">
    <source>
        <dbReference type="ARBA" id="ARBA00023186"/>
    </source>
</evidence>
<proteinExistence type="inferred from homology"/>
<accession>A0A2H3JKE4</accession>
<reference evidence="6 7" key="1">
    <citation type="journal article" date="2012" name="Science">
        <title>The Paleozoic origin of enzymatic lignin decomposition reconstructed from 31 fungal genomes.</title>
        <authorList>
            <person name="Floudas D."/>
            <person name="Binder M."/>
            <person name="Riley R."/>
            <person name="Barry K."/>
            <person name="Blanchette R.A."/>
            <person name="Henrissat B."/>
            <person name="Martinez A.T."/>
            <person name="Otillar R."/>
            <person name="Spatafora J.W."/>
            <person name="Yadav J.S."/>
            <person name="Aerts A."/>
            <person name="Benoit I."/>
            <person name="Boyd A."/>
            <person name="Carlson A."/>
            <person name="Copeland A."/>
            <person name="Coutinho P.M."/>
            <person name="de Vries R.P."/>
            <person name="Ferreira P."/>
            <person name="Findley K."/>
            <person name="Foster B."/>
            <person name="Gaskell J."/>
            <person name="Glotzer D."/>
            <person name="Gorecki P."/>
            <person name="Heitman J."/>
            <person name="Hesse C."/>
            <person name="Hori C."/>
            <person name="Igarashi K."/>
            <person name="Jurgens J.A."/>
            <person name="Kallen N."/>
            <person name="Kersten P."/>
            <person name="Kohler A."/>
            <person name="Kuees U."/>
            <person name="Kumar T.K.A."/>
            <person name="Kuo A."/>
            <person name="LaButti K."/>
            <person name="Larrondo L.F."/>
            <person name="Lindquist E."/>
            <person name="Ling A."/>
            <person name="Lombard V."/>
            <person name="Lucas S."/>
            <person name="Lundell T."/>
            <person name="Martin R."/>
            <person name="McLaughlin D.J."/>
            <person name="Morgenstern I."/>
            <person name="Morin E."/>
            <person name="Murat C."/>
            <person name="Nagy L.G."/>
            <person name="Nolan M."/>
            <person name="Ohm R.A."/>
            <person name="Patyshakuliyeva A."/>
            <person name="Rokas A."/>
            <person name="Ruiz-Duenas F.J."/>
            <person name="Sabat G."/>
            <person name="Salamov A."/>
            <person name="Samejima M."/>
            <person name="Schmutz J."/>
            <person name="Slot J.C."/>
            <person name="St John F."/>
            <person name="Stenlid J."/>
            <person name="Sun H."/>
            <person name="Sun S."/>
            <person name="Syed K."/>
            <person name="Tsang A."/>
            <person name="Wiebenga A."/>
            <person name="Young D."/>
            <person name="Pisabarro A."/>
            <person name="Eastwood D.C."/>
            <person name="Martin F."/>
            <person name="Cullen D."/>
            <person name="Grigoriev I.V."/>
            <person name="Hibbett D.S."/>
        </authorList>
    </citation>
    <scope>NUCLEOTIDE SEQUENCE [LARGE SCALE GENOMIC DNA]</scope>
    <source>
        <strain evidence="6 7">MD-104</strain>
    </source>
</reference>
<evidence type="ECO:0000256" key="1">
    <source>
        <dbReference type="ARBA" id="ARBA00004173"/>
    </source>
</evidence>
<dbReference type="STRING" id="742152.A0A2H3JKE4"/>
<dbReference type="OrthoDB" id="42561at2759"/>
<comment type="subcellular location">
    <subcellularLocation>
        <location evidence="1">Mitochondrion</location>
    </subcellularLocation>
</comment>
<organism evidence="6 7">
    <name type="scientific">Wolfiporia cocos (strain MD-104)</name>
    <name type="common">Brown rot fungus</name>
    <dbReference type="NCBI Taxonomy" id="742152"/>
    <lineage>
        <taxon>Eukaryota</taxon>
        <taxon>Fungi</taxon>
        <taxon>Dikarya</taxon>
        <taxon>Basidiomycota</taxon>
        <taxon>Agaricomycotina</taxon>
        <taxon>Agaricomycetes</taxon>
        <taxon>Polyporales</taxon>
        <taxon>Phaeolaceae</taxon>
        <taxon>Wolfiporia</taxon>
    </lineage>
</organism>
<keyword evidence="7" id="KW-1185">Reference proteome</keyword>
<dbReference type="InterPro" id="IPR013857">
    <property type="entry name" value="NADH-UbQ_OxRdtase-assoc_prot30"/>
</dbReference>
<dbReference type="SUPFAM" id="SSF49785">
    <property type="entry name" value="Galactose-binding domain-like"/>
    <property type="match status" value="1"/>
</dbReference>
<dbReference type="GO" id="GO:0006120">
    <property type="term" value="P:mitochondrial electron transport, NADH to ubiquinone"/>
    <property type="evidence" value="ECO:0007669"/>
    <property type="project" value="TreeGrafter"/>
</dbReference>
<dbReference type="Pfam" id="PF08547">
    <property type="entry name" value="CIA30"/>
    <property type="match status" value="1"/>
</dbReference>
<evidence type="ECO:0000259" key="5">
    <source>
        <dbReference type="Pfam" id="PF08547"/>
    </source>
</evidence>
<dbReference type="OMA" id="WIKAVAQ"/>
<evidence type="ECO:0000313" key="7">
    <source>
        <dbReference type="Proteomes" id="UP000218811"/>
    </source>
</evidence>
<feature type="domain" description="NADH:ubiquinone oxidoreductase intermediate-associated protein 30" evidence="5">
    <location>
        <begin position="40"/>
        <end position="226"/>
    </location>
</feature>
<dbReference type="PANTHER" id="PTHR13194:SF18">
    <property type="entry name" value="COMPLEX I INTERMEDIATE-ASSOCIATED PROTEIN 30, MITOCHONDRIAL"/>
    <property type="match status" value="1"/>
</dbReference>
<protein>
    <submittedName>
        <fullName evidence="6">Complex I intermediate-associated protein CIA30</fullName>
    </submittedName>
</protein>
<evidence type="ECO:0000256" key="2">
    <source>
        <dbReference type="ARBA" id="ARBA00007884"/>
    </source>
</evidence>
<dbReference type="GO" id="GO:0010257">
    <property type="term" value="P:NADH dehydrogenase complex assembly"/>
    <property type="evidence" value="ECO:0007669"/>
    <property type="project" value="TreeGrafter"/>
</dbReference>
<dbReference type="PANTHER" id="PTHR13194">
    <property type="entry name" value="COMPLEX I INTERMEDIATE-ASSOCIATED PROTEIN 30"/>
    <property type="match status" value="1"/>
</dbReference>
<dbReference type="GO" id="GO:0051082">
    <property type="term" value="F:unfolded protein binding"/>
    <property type="evidence" value="ECO:0007669"/>
    <property type="project" value="TreeGrafter"/>
</dbReference>
<evidence type="ECO:0000256" key="3">
    <source>
        <dbReference type="ARBA" id="ARBA00023128"/>
    </source>
</evidence>
<dbReference type="AlphaFoldDB" id="A0A2H3JKE4"/>
<dbReference type="InterPro" id="IPR008979">
    <property type="entry name" value="Galactose-bd-like_sf"/>
</dbReference>
<keyword evidence="4" id="KW-0143">Chaperone</keyword>
<dbReference type="Proteomes" id="UP000218811">
    <property type="component" value="Unassembled WGS sequence"/>
</dbReference>
<comment type="similarity">
    <text evidence="2">Belongs to the CIA30 family.</text>
</comment>
<evidence type="ECO:0000313" key="6">
    <source>
        <dbReference type="EMBL" id="PCH42666.1"/>
    </source>
</evidence>
<dbReference type="GO" id="GO:0005739">
    <property type="term" value="C:mitochondrion"/>
    <property type="evidence" value="ECO:0007669"/>
    <property type="project" value="UniProtKB-SubCell"/>
</dbReference>
<keyword evidence="3" id="KW-0496">Mitochondrion</keyword>
<sequence>MSRFAQTLMRTTQHLRGQTAKALRMQGADEPFRAPQTLLTFSSREDLQNYAIGCDTDIGGLSTAHLDLVEPTEKDNEQTRPYVKFWGEMRLGARKELEGKIRSGYAGFRSKRRRMLIGEITDDVSMHRFLALRLRAAGHPRTRNSYYVNIQTDGPVETDLWQHRLYFRREDGGWEDIYIPFDEFVLTNTGEVSQQQMTMFRERLRTIGISILGGNSGVEGPYELGIDSIRAVNEEDVPSDHARRERTVRRDAVGETRGMSIKCRAEKI</sequence>